<proteinExistence type="predicted"/>
<gene>
    <name evidence="1" type="ORF">S01H4_53274</name>
</gene>
<organism evidence="1">
    <name type="scientific">marine sediment metagenome</name>
    <dbReference type="NCBI Taxonomy" id="412755"/>
    <lineage>
        <taxon>unclassified sequences</taxon>
        <taxon>metagenomes</taxon>
        <taxon>ecological metagenomes</taxon>
    </lineage>
</organism>
<sequence length="59" mass="6490">MAPTEVLAEQHFTNICDYLSNANTQKEKIGNNVECYIGFLSQPSLRTSTLSLSSPKALD</sequence>
<protein>
    <submittedName>
        <fullName evidence="1">Uncharacterized protein</fullName>
    </submittedName>
</protein>
<reference evidence="1" key="1">
    <citation type="journal article" date="2014" name="Front. Microbiol.">
        <title>High frequency of phylogenetically diverse reductive dehalogenase-homologous genes in deep subseafloor sedimentary metagenomes.</title>
        <authorList>
            <person name="Kawai M."/>
            <person name="Futagami T."/>
            <person name="Toyoda A."/>
            <person name="Takaki Y."/>
            <person name="Nishi S."/>
            <person name="Hori S."/>
            <person name="Arai W."/>
            <person name="Tsubouchi T."/>
            <person name="Morono Y."/>
            <person name="Uchiyama I."/>
            <person name="Ito T."/>
            <person name="Fujiyama A."/>
            <person name="Inagaki F."/>
            <person name="Takami H."/>
        </authorList>
    </citation>
    <scope>NUCLEOTIDE SEQUENCE</scope>
    <source>
        <strain evidence="1">Expedition CK06-06</strain>
    </source>
</reference>
<accession>X1EKN8</accession>
<dbReference type="AlphaFoldDB" id="X1EKN8"/>
<name>X1EKN8_9ZZZZ</name>
<feature type="non-terminal residue" evidence="1">
    <location>
        <position position="59"/>
    </location>
</feature>
<dbReference type="EMBL" id="BART01030530">
    <property type="protein sequence ID" value="GAH17699.1"/>
    <property type="molecule type" value="Genomic_DNA"/>
</dbReference>
<evidence type="ECO:0000313" key="1">
    <source>
        <dbReference type="EMBL" id="GAH17699.1"/>
    </source>
</evidence>
<comment type="caution">
    <text evidence="1">The sequence shown here is derived from an EMBL/GenBank/DDBJ whole genome shotgun (WGS) entry which is preliminary data.</text>
</comment>